<name>A0A5N5SS48_9CRUS</name>
<evidence type="ECO:0000313" key="2">
    <source>
        <dbReference type="EMBL" id="KAB7496802.1"/>
    </source>
</evidence>
<feature type="region of interest" description="Disordered" evidence="1">
    <location>
        <begin position="496"/>
        <end position="593"/>
    </location>
</feature>
<accession>A0A5N5SS48</accession>
<protein>
    <submittedName>
        <fullName evidence="2">Uncharacterized protein</fullName>
    </submittedName>
</protein>
<feature type="region of interest" description="Disordered" evidence="1">
    <location>
        <begin position="341"/>
        <end position="388"/>
    </location>
</feature>
<organism evidence="2 3">
    <name type="scientific">Armadillidium nasatum</name>
    <dbReference type="NCBI Taxonomy" id="96803"/>
    <lineage>
        <taxon>Eukaryota</taxon>
        <taxon>Metazoa</taxon>
        <taxon>Ecdysozoa</taxon>
        <taxon>Arthropoda</taxon>
        <taxon>Crustacea</taxon>
        <taxon>Multicrustacea</taxon>
        <taxon>Malacostraca</taxon>
        <taxon>Eumalacostraca</taxon>
        <taxon>Peracarida</taxon>
        <taxon>Isopoda</taxon>
        <taxon>Oniscidea</taxon>
        <taxon>Crinocheta</taxon>
        <taxon>Armadillidiidae</taxon>
        <taxon>Armadillidium</taxon>
    </lineage>
</organism>
<sequence length="593" mass="65413">MPGSLLGFNTEELTGDAIKAAGVNLSEFFPDSKLRNQPPQQLTASSDLSNNKEIVRNVRAHEQTGISNPNIIREGRGSFIGSSIGTPGPSKVIGLSDPVLVKVSEPVRNDKFSPTVVKGIQVPLLQNIPSAQLPKTGKSFPRDNNEQSLNRITETIQNIPQQTLPQTKAEPLRNKPEVVSISPPRVINISEPKITLTNQSINRLRGDTQQQQTLSQTKDEVLRNKPEVVSISPPRVITISEPKITLTNQNFNRLRGNTQAIQQQTLSKTKSEILRNNPEVVSISPPRNPKITLTNQSLNRLRGNTQNVQQQTLSKTKAEVLRNKPEVVSISPPRVINISEPKITSKNQITNERKSQNKQFPSGIRPVLRRPTQTQVSSAKTNKLTDQPSAKKIADLKLVPVSASKILVGNPQTSQKSNQGNKVKVSLNDSLLKNTQTSKSNSQNAVSLSQPKIVRVTNPKLIAVSRPKTLEEALQLTFPSDTSEVDIRGAQILTRPKQLVKTPDMSKLPLDNNANRQPTDTNSPSLSFPPFPTTTNTKKTKNPVKKGLKQSDSLTEDKEESRLKLKESEKKELQTEKEKRKTIPVNVQTGRVG</sequence>
<feature type="compositionally biased region" description="Basic residues" evidence="1">
    <location>
        <begin position="538"/>
        <end position="548"/>
    </location>
</feature>
<comment type="caution">
    <text evidence="2">The sequence shown here is derived from an EMBL/GenBank/DDBJ whole genome shotgun (WGS) entry which is preliminary data.</text>
</comment>
<keyword evidence="3" id="KW-1185">Reference proteome</keyword>
<dbReference type="EMBL" id="SEYY01021023">
    <property type="protein sequence ID" value="KAB7496802.1"/>
    <property type="molecule type" value="Genomic_DNA"/>
</dbReference>
<evidence type="ECO:0000256" key="1">
    <source>
        <dbReference type="SAM" id="MobiDB-lite"/>
    </source>
</evidence>
<gene>
    <name evidence="2" type="ORF">Anas_07344</name>
</gene>
<evidence type="ECO:0000313" key="3">
    <source>
        <dbReference type="Proteomes" id="UP000326759"/>
    </source>
</evidence>
<dbReference type="Proteomes" id="UP000326759">
    <property type="component" value="Unassembled WGS sequence"/>
</dbReference>
<feature type="compositionally biased region" description="Polar residues" evidence="1">
    <location>
        <begin position="371"/>
        <end position="388"/>
    </location>
</feature>
<proteinExistence type="predicted"/>
<feature type="compositionally biased region" description="Basic and acidic residues" evidence="1">
    <location>
        <begin position="555"/>
        <end position="581"/>
    </location>
</feature>
<reference evidence="2 3" key="1">
    <citation type="journal article" date="2019" name="PLoS Biol.">
        <title>Sex chromosomes control vertical transmission of feminizing Wolbachia symbionts in an isopod.</title>
        <authorList>
            <person name="Becking T."/>
            <person name="Chebbi M.A."/>
            <person name="Giraud I."/>
            <person name="Moumen B."/>
            <person name="Laverre T."/>
            <person name="Caubet Y."/>
            <person name="Peccoud J."/>
            <person name="Gilbert C."/>
            <person name="Cordaux R."/>
        </authorList>
    </citation>
    <scope>NUCLEOTIDE SEQUENCE [LARGE SCALE GENOMIC DNA]</scope>
    <source>
        <strain evidence="2">ANa2</strain>
        <tissue evidence="2">Whole body excluding digestive tract and cuticle</tissue>
    </source>
</reference>
<dbReference type="AlphaFoldDB" id="A0A5N5SS48"/>